<sequence length="59" mass="6736">MTLKNKLIIYILPPVLSPHIQLEYPLLGELEIYQWGKMYGGGGYILISYYLCAIETLST</sequence>
<gene>
    <name evidence="1" type="ORF">DWW14_23990</name>
</gene>
<dbReference type="RefSeq" id="WP_117867328.1">
    <property type="nucleotide sequence ID" value="NZ_JAVSNE010000001.1"/>
</dbReference>
<reference evidence="1 2" key="1">
    <citation type="submission" date="2018-08" db="EMBL/GenBank/DDBJ databases">
        <title>A genome reference for cultivated species of the human gut microbiota.</title>
        <authorList>
            <person name="Zou Y."/>
            <person name="Xue W."/>
            <person name="Luo G."/>
        </authorList>
    </citation>
    <scope>NUCLEOTIDE SEQUENCE [LARGE SCALE GENOMIC DNA]</scope>
    <source>
        <strain evidence="1 2">AF14-42</strain>
    </source>
</reference>
<comment type="caution">
    <text evidence="1">The sequence shown here is derived from an EMBL/GenBank/DDBJ whole genome shotgun (WGS) entry which is preliminary data.</text>
</comment>
<evidence type="ECO:0000313" key="1">
    <source>
        <dbReference type="EMBL" id="RGV32889.1"/>
    </source>
</evidence>
<protein>
    <submittedName>
        <fullName evidence="1">Uncharacterized protein</fullName>
    </submittedName>
</protein>
<evidence type="ECO:0000313" key="2">
    <source>
        <dbReference type="Proteomes" id="UP000285343"/>
    </source>
</evidence>
<dbReference type="Proteomes" id="UP000285343">
    <property type="component" value="Unassembled WGS sequence"/>
</dbReference>
<dbReference type="AlphaFoldDB" id="A0A412WYP9"/>
<dbReference type="EMBL" id="QRZC01000062">
    <property type="protein sequence ID" value="RGV32889.1"/>
    <property type="molecule type" value="Genomic_DNA"/>
</dbReference>
<name>A0A412WYP9_BACUN</name>
<accession>A0A412WYP9</accession>
<organism evidence="1 2">
    <name type="scientific">Bacteroides uniformis</name>
    <dbReference type="NCBI Taxonomy" id="820"/>
    <lineage>
        <taxon>Bacteria</taxon>
        <taxon>Pseudomonadati</taxon>
        <taxon>Bacteroidota</taxon>
        <taxon>Bacteroidia</taxon>
        <taxon>Bacteroidales</taxon>
        <taxon>Bacteroidaceae</taxon>
        <taxon>Bacteroides</taxon>
    </lineage>
</organism>
<proteinExistence type="predicted"/>